<dbReference type="Pfam" id="PF16369">
    <property type="entry name" value="GH43_C"/>
    <property type="match status" value="1"/>
</dbReference>
<keyword evidence="4" id="KW-0326">Glycosidase</keyword>
<dbReference type="SUPFAM" id="SSF50370">
    <property type="entry name" value="Ricin B-like lectins"/>
    <property type="match status" value="2"/>
</dbReference>
<dbReference type="CDD" id="cd00161">
    <property type="entry name" value="beta-trefoil_Ricin-like"/>
    <property type="match status" value="2"/>
</dbReference>
<dbReference type="Gene3D" id="2.115.10.20">
    <property type="entry name" value="Glycosyl hydrolase domain, family 43"/>
    <property type="match status" value="1"/>
</dbReference>
<comment type="pathway">
    <text evidence="1">Glycan metabolism; L-arabinan degradation.</text>
</comment>
<dbReference type="InterPro" id="IPR006710">
    <property type="entry name" value="Glyco_hydro_43"/>
</dbReference>
<dbReference type="STRING" id="29364.SAMN04487772_1081"/>
<evidence type="ECO:0000256" key="1">
    <source>
        <dbReference type="ARBA" id="ARBA00004834"/>
    </source>
</evidence>
<dbReference type="InterPro" id="IPR023296">
    <property type="entry name" value="Glyco_hydro_beta-prop_sf"/>
</dbReference>
<dbReference type="InterPro" id="IPR032291">
    <property type="entry name" value="Abn2_C"/>
</dbReference>
<feature type="signal peptide" evidence="7">
    <location>
        <begin position="1"/>
        <end position="31"/>
    </location>
</feature>
<feature type="active site" description="Proton donor" evidence="5">
    <location>
        <position position="270"/>
    </location>
</feature>
<organism evidence="9 10">
    <name type="scientific">[Clostridium] polysaccharolyticum</name>
    <dbReference type="NCBI Taxonomy" id="29364"/>
    <lineage>
        <taxon>Bacteria</taxon>
        <taxon>Bacillati</taxon>
        <taxon>Bacillota</taxon>
        <taxon>Clostridia</taxon>
        <taxon>Lachnospirales</taxon>
        <taxon>Lachnospiraceae</taxon>
    </lineage>
</organism>
<gene>
    <name evidence="9" type="ORF">SAMN04487772_1081</name>
</gene>
<comment type="similarity">
    <text evidence="2">Belongs to the glycosyl hydrolase 43 family.</text>
</comment>
<feature type="chain" id="PRO_5039581255" evidence="7">
    <location>
        <begin position="32"/>
        <end position="837"/>
    </location>
</feature>
<evidence type="ECO:0000313" key="9">
    <source>
        <dbReference type="EMBL" id="SET07795.1"/>
    </source>
</evidence>
<keyword evidence="10" id="KW-1185">Reference proteome</keyword>
<evidence type="ECO:0000256" key="3">
    <source>
        <dbReference type="ARBA" id="ARBA00022801"/>
    </source>
</evidence>
<evidence type="ECO:0000256" key="6">
    <source>
        <dbReference type="PIRSR" id="PIRSR606710-2"/>
    </source>
</evidence>
<accession>A0A1I0BLF8</accession>
<dbReference type="SUPFAM" id="SSF75005">
    <property type="entry name" value="Arabinanase/levansucrase/invertase"/>
    <property type="match status" value="1"/>
</dbReference>
<evidence type="ECO:0000259" key="8">
    <source>
        <dbReference type="SMART" id="SM00458"/>
    </source>
</evidence>
<dbReference type="InterPro" id="IPR035992">
    <property type="entry name" value="Ricin_B-like_lectins"/>
</dbReference>
<dbReference type="OrthoDB" id="9801455at2"/>
<dbReference type="CDD" id="cd18832">
    <property type="entry name" value="GH43_GsAbnA-like"/>
    <property type="match status" value="1"/>
</dbReference>
<reference evidence="9 10" key="1">
    <citation type="submission" date="2016-10" db="EMBL/GenBank/DDBJ databases">
        <authorList>
            <person name="de Groot N.N."/>
        </authorList>
    </citation>
    <scope>NUCLEOTIDE SEQUENCE [LARGE SCALE GENOMIC DNA]</scope>
    <source>
        <strain evidence="9 10">DSM 1801</strain>
    </source>
</reference>
<evidence type="ECO:0000256" key="5">
    <source>
        <dbReference type="PIRSR" id="PIRSR606710-1"/>
    </source>
</evidence>
<evidence type="ECO:0000256" key="2">
    <source>
        <dbReference type="ARBA" id="ARBA00009865"/>
    </source>
</evidence>
<dbReference type="GO" id="GO:0004553">
    <property type="term" value="F:hydrolase activity, hydrolyzing O-glycosyl compounds"/>
    <property type="evidence" value="ECO:0007669"/>
    <property type="project" value="InterPro"/>
</dbReference>
<dbReference type="InterPro" id="IPR000772">
    <property type="entry name" value="Ricin_B_lectin"/>
</dbReference>
<dbReference type="PANTHER" id="PTHR43301:SF3">
    <property type="entry name" value="ARABINAN ENDO-1,5-ALPHA-L-ARABINOSIDASE A-RELATED"/>
    <property type="match status" value="1"/>
</dbReference>
<dbReference type="EMBL" id="FOHN01000008">
    <property type="protein sequence ID" value="SET07795.1"/>
    <property type="molecule type" value="Genomic_DNA"/>
</dbReference>
<protein>
    <submittedName>
        <fullName evidence="9">Arabinan endo-1,5-alpha-L-arabinosidase</fullName>
    </submittedName>
</protein>
<dbReference type="PANTHER" id="PTHR43301">
    <property type="entry name" value="ARABINAN ENDO-1,5-ALPHA-L-ARABINOSIDASE"/>
    <property type="match status" value="1"/>
</dbReference>
<name>A0A1I0BLF8_9FIRM</name>
<keyword evidence="7" id="KW-0732">Signal</keyword>
<dbReference type="Pfam" id="PF04616">
    <property type="entry name" value="Glyco_hydro_43"/>
    <property type="match status" value="2"/>
</dbReference>
<evidence type="ECO:0000256" key="4">
    <source>
        <dbReference type="ARBA" id="ARBA00023295"/>
    </source>
</evidence>
<dbReference type="SMART" id="SM00458">
    <property type="entry name" value="RICIN"/>
    <property type="match status" value="2"/>
</dbReference>
<dbReference type="Proteomes" id="UP000199800">
    <property type="component" value="Unassembled WGS sequence"/>
</dbReference>
<keyword evidence="3" id="KW-0378">Hydrolase</keyword>
<dbReference type="Pfam" id="PF14200">
    <property type="entry name" value="RicinB_lectin_2"/>
    <property type="match status" value="2"/>
</dbReference>
<dbReference type="AlphaFoldDB" id="A0A1I0BLF8"/>
<evidence type="ECO:0000313" key="10">
    <source>
        <dbReference type="Proteomes" id="UP000199800"/>
    </source>
</evidence>
<dbReference type="Gene3D" id="2.40.128.10">
    <property type="match status" value="1"/>
</dbReference>
<evidence type="ECO:0000256" key="7">
    <source>
        <dbReference type="SAM" id="SignalP"/>
    </source>
</evidence>
<proteinExistence type="inferred from homology"/>
<dbReference type="PROSITE" id="PS50231">
    <property type="entry name" value="RICIN_B_LECTIN"/>
    <property type="match status" value="2"/>
</dbReference>
<feature type="active site" description="Proton acceptor" evidence="5">
    <location>
        <position position="51"/>
    </location>
</feature>
<sequence length="837" mass="92608">MIPKMRGKVKKVAVSLLACSMIATWSPVAFTKSANEVKAAAMSTSRVSVHDPSIVKANGQYYLFGSHMADAVSSNLTSWNTITTNINYDYANVFRKAGTWSAHGSSSYNISGNLWAPDVIYNRSMRKWCMYMSVNGDRQYSSIAMATADNVTGPYTYAGTVVYSGFVNLAQARETDYARVTGTNNVDGRYLRNGAWNTSYGTNAIDPCVTYDKDGNLWMAYGSWFGGIFLLKLDANTGLRDYSYTYQTITNESDQYLGKRISGGYGTSGEGAYIVWDPATQYYYLYESYCGLNATDSFSGYHIRLFRSRNITGPYTDASGNNAVCTSASNDKSRKGIKLFGNYSFSSFSSAGGRELNERGYMSGGHNSALIDDDGQRYLIYHTRFNRGTEEHQVRVHQQFMNEDGWPVTAVYEYLGSRISQSGYSSEDIVGTYEVVNHQLAAKAEYTGMLPTQKIALKADGTIAGSYQGNWTERQGSYYCTMTISGVTYKGVFFKQYDESSAHKETMTFTLIGNDNKAIWGSKISNDCNVSNSDSSTSAKKLDGVYYIKNGSSKLYLDVYNGQTSDGTNIRQWSYNGCEAQKFKLVSDGSGNYYVLTGASGYKSCLDVDSGSSSDGANIMQWNCWGGEMQKFKVEDLGNGKFAFYTKASNYRSCLDLYEVSPNAGANICQWNYWGGEGQQWILEPATSGDSIEGTYFFKNCSSGLYLDVYNGQTSDGTNIRQWHFNGCDAQKFKIVSDGNGYYSILTGASGYKSCLDVDSGSAADGANIMQWNSWGGEMQKFKIHEVENGNYVFLTKASNLNGCLDLYEVSPNAGANICQWSYWGGLGQQWKLERTY</sequence>
<dbReference type="GO" id="GO:0005975">
    <property type="term" value="P:carbohydrate metabolic process"/>
    <property type="evidence" value="ECO:0007669"/>
    <property type="project" value="InterPro"/>
</dbReference>
<dbReference type="InterPro" id="IPR050727">
    <property type="entry name" value="GH43_arabinanases"/>
</dbReference>
<feature type="site" description="Important for catalytic activity, responsible for pKa modulation of the active site Glu and correct orientation of both the proton donor and substrate" evidence="6">
    <location>
        <position position="206"/>
    </location>
</feature>
<feature type="domain" description="Ricin B lectin" evidence="8">
    <location>
        <begin position="695"/>
        <end position="834"/>
    </location>
</feature>
<dbReference type="RefSeq" id="WP_092477485.1">
    <property type="nucleotide sequence ID" value="NZ_FOHN01000008.1"/>
</dbReference>
<feature type="domain" description="Ricin B lectin" evidence="8">
    <location>
        <begin position="543"/>
        <end position="684"/>
    </location>
</feature>
<dbReference type="Gene3D" id="2.80.10.50">
    <property type="match status" value="6"/>
</dbReference>